<organism evidence="6 7">
    <name type="scientific">Thraustotheca clavata</name>
    <dbReference type="NCBI Taxonomy" id="74557"/>
    <lineage>
        <taxon>Eukaryota</taxon>
        <taxon>Sar</taxon>
        <taxon>Stramenopiles</taxon>
        <taxon>Oomycota</taxon>
        <taxon>Saprolegniomycetes</taxon>
        <taxon>Saprolegniales</taxon>
        <taxon>Achlyaceae</taxon>
        <taxon>Thraustotheca</taxon>
    </lineage>
</organism>
<evidence type="ECO:0000256" key="1">
    <source>
        <dbReference type="ARBA" id="ARBA00022723"/>
    </source>
</evidence>
<gene>
    <name evidence="6" type="ORF">THRCLA_03106</name>
</gene>
<sequence>MLAAKYELDSTNSTAIQVNSIRNHITGLNVREIERKAIVEIQLHRQLDQLKALHEFRSEMMQKMERRYARLKKCANELRVELAKVLKLNLQLTGQASLTELSVSELESLESTLENGLQQIRQSLRQQYKDAIESKVETCIVCLTEKVSMVFLPCRHRVLCGNCALRVNTCPVDRKEIHDMFPTFGSI</sequence>
<protein>
    <recommendedName>
        <fullName evidence="5">RING-type domain-containing protein</fullName>
    </recommendedName>
</protein>
<dbReference type="OrthoDB" id="1711136at2759"/>
<name>A0A1W0A3A9_9STRA</name>
<keyword evidence="3" id="KW-0862">Zinc</keyword>
<dbReference type="InterPro" id="IPR013083">
    <property type="entry name" value="Znf_RING/FYVE/PHD"/>
</dbReference>
<dbReference type="PANTHER" id="PTHR46405:SF2">
    <property type="entry name" value="OS05G0141500 PROTEIN"/>
    <property type="match status" value="1"/>
</dbReference>
<feature type="domain" description="RING-type" evidence="5">
    <location>
        <begin position="139"/>
        <end position="174"/>
    </location>
</feature>
<dbReference type="SMART" id="SM00184">
    <property type="entry name" value="RING"/>
    <property type="match status" value="1"/>
</dbReference>
<dbReference type="EMBL" id="JNBS01000573">
    <property type="protein sequence ID" value="OQS04679.1"/>
    <property type="molecule type" value="Genomic_DNA"/>
</dbReference>
<dbReference type="AlphaFoldDB" id="A0A1W0A3A9"/>
<dbReference type="SUPFAM" id="SSF57850">
    <property type="entry name" value="RING/U-box"/>
    <property type="match status" value="1"/>
</dbReference>
<dbReference type="FunFam" id="1.10.1170.10:FF:000002">
    <property type="entry name" value="Baculoviral IAP repeat containing 7"/>
    <property type="match status" value="1"/>
</dbReference>
<proteinExistence type="predicted"/>
<dbReference type="InterPro" id="IPR046934">
    <property type="entry name" value="PIR2-like"/>
</dbReference>
<evidence type="ECO:0000256" key="3">
    <source>
        <dbReference type="ARBA" id="ARBA00022833"/>
    </source>
</evidence>
<evidence type="ECO:0000313" key="6">
    <source>
        <dbReference type="EMBL" id="OQS04679.1"/>
    </source>
</evidence>
<evidence type="ECO:0000313" key="7">
    <source>
        <dbReference type="Proteomes" id="UP000243217"/>
    </source>
</evidence>
<comment type="caution">
    <text evidence="6">The sequence shown here is derived from an EMBL/GenBank/DDBJ whole genome shotgun (WGS) entry which is preliminary data.</text>
</comment>
<evidence type="ECO:0000256" key="4">
    <source>
        <dbReference type="PROSITE-ProRule" id="PRU00175"/>
    </source>
</evidence>
<accession>A0A1W0A3A9</accession>
<dbReference type="Pfam" id="PF13920">
    <property type="entry name" value="zf-C3HC4_3"/>
    <property type="match status" value="1"/>
</dbReference>
<keyword evidence="1" id="KW-0479">Metal-binding</keyword>
<evidence type="ECO:0000259" key="5">
    <source>
        <dbReference type="PROSITE" id="PS50089"/>
    </source>
</evidence>
<dbReference type="PROSITE" id="PS50089">
    <property type="entry name" value="ZF_RING_2"/>
    <property type="match status" value="1"/>
</dbReference>
<keyword evidence="7" id="KW-1185">Reference proteome</keyword>
<keyword evidence="2 4" id="KW-0863">Zinc-finger</keyword>
<dbReference type="Proteomes" id="UP000243217">
    <property type="component" value="Unassembled WGS sequence"/>
</dbReference>
<reference evidence="6 7" key="1">
    <citation type="journal article" date="2014" name="Genome Biol. Evol.">
        <title>The secreted proteins of Achlya hypogyna and Thraustotheca clavata identify the ancestral oomycete secretome and reveal gene acquisitions by horizontal gene transfer.</title>
        <authorList>
            <person name="Misner I."/>
            <person name="Blouin N."/>
            <person name="Leonard G."/>
            <person name="Richards T.A."/>
            <person name="Lane C.E."/>
        </authorList>
    </citation>
    <scope>NUCLEOTIDE SEQUENCE [LARGE SCALE GENOMIC DNA]</scope>
    <source>
        <strain evidence="6 7">ATCC 34112</strain>
    </source>
</reference>
<dbReference type="InterPro" id="IPR001841">
    <property type="entry name" value="Znf_RING"/>
</dbReference>
<dbReference type="Gene3D" id="3.30.40.10">
    <property type="entry name" value="Zinc/RING finger domain, C3HC4 (zinc finger)"/>
    <property type="match status" value="1"/>
</dbReference>
<dbReference type="GO" id="GO:0008270">
    <property type="term" value="F:zinc ion binding"/>
    <property type="evidence" value="ECO:0007669"/>
    <property type="project" value="UniProtKB-KW"/>
</dbReference>
<dbReference type="PANTHER" id="PTHR46405">
    <property type="entry name" value="OS05G0141500 PROTEIN"/>
    <property type="match status" value="1"/>
</dbReference>
<evidence type="ECO:0000256" key="2">
    <source>
        <dbReference type="ARBA" id="ARBA00022771"/>
    </source>
</evidence>
<dbReference type="STRING" id="74557.A0A1W0A3A9"/>